<dbReference type="EMBL" id="BAABDC010000001">
    <property type="protein sequence ID" value="GAA3693724.1"/>
    <property type="molecule type" value="Genomic_DNA"/>
</dbReference>
<keyword evidence="6" id="KW-1185">Reference proteome</keyword>
<dbReference type="InterPro" id="IPR050475">
    <property type="entry name" value="Prenyltransferase_related"/>
</dbReference>
<sequence length="298" mass="28592">MTSLRDLAELVRAPAALTVPGDTLAGAASAGWPAGARTAALPVASTCLYWAGMALNDWADRQVDAVERPERPIPSGRVPAGTALAVAGTLTAAGVAAAAVGGGRRSAATAAVLAAAVWAYDLSPKQGALSVATMASTRGLDVLLGASAGGLSGLRAAAVPATMVAVHTAGVTALSRGEVHGGSTGVARACVAATALVAAASALRPVPTAGRGRAGGVLGAAVSVALTGTYAVSVLRAQLSAVRSPDAGTVRRATGAGIRGLVPLQSAALAASGHHAAALGLAASAPVGGALMWKVSAT</sequence>
<evidence type="ECO:0000256" key="3">
    <source>
        <dbReference type="ARBA" id="ARBA00022989"/>
    </source>
</evidence>
<keyword evidence="3" id="KW-1133">Transmembrane helix</keyword>
<name>A0ABP7CTS7_9MICO</name>
<organism evidence="5 6">
    <name type="scientific">Terrabacter ginsenosidimutans</name>
    <dbReference type="NCBI Taxonomy" id="490575"/>
    <lineage>
        <taxon>Bacteria</taxon>
        <taxon>Bacillati</taxon>
        <taxon>Actinomycetota</taxon>
        <taxon>Actinomycetes</taxon>
        <taxon>Micrococcales</taxon>
        <taxon>Intrasporangiaceae</taxon>
        <taxon>Terrabacter</taxon>
    </lineage>
</organism>
<dbReference type="PANTHER" id="PTHR42723:SF1">
    <property type="entry name" value="CHLOROPHYLL SYNTHASE, CHLOROPLASTIC"/>
    <property type="match status" value="1"/>
</dbReference>
<dbReference type="Proteomes" id="UP001501468">
    <property type="component" value="Unassembled WGS sequence"/>
</dbReference>
<accession>A0ABP7CTS7</accession>
<dbReference type="PANTHER" id="PTHR42723">
    <property type="entry name" value="CHLOROPHYLL SYNTHASE"/>
    <property type="match status" value="1"/>
</dbReference>
<dbReference type="InterPro" id="IPR000537">
    <property type="entry name" value="UbiA_prenyltransferase"/>
</dbReference>
<keyword evidence="2" id="KW-0812">Transmembrane</keyword>
<reference evidence="6" key="1">
    <citation type="journal article" date="2019" name="Int. J. Syst. Evol. Microbiol.">
        <title>The Global Catalogue of Microorganisms (GCM) 10K type strain sequencing project: providing services to taxonomists for standard genome sequencing and annotation.</title>
        <authorList>
            <consortium name="The Broad Institute Genomics Platform"/>
            <consortium name="The Broad Institute Genome Sequencing Center for Infectious Disease"/>
            <person name="Wu L."/>
            <person name="Ma J."/>
        </authorList>
    </citation>
    <scope>NUCLEOTIDE SEQUENCE [LARGE SCALE GENOMIC DNA]</scope>
    <source>
        <strain evidence="6">JCM 17125</strain>
    </source>
</reference>
<comment type="subcellular location">
    <subcellularLocation>
        <location evidence="1">Membrane</location>
        <topology evidence="1">Multi-pass membrane protein</topology>
    </subcellularLocation>
</comment>
<keyword evidence="4" id="KW-0472">Membrane</keyword>
<protein>
    <submittedName>
        <fullName evidence="5">UbiA family prenyltransferase</fullName>
    </submittedName>
</protein>
<dbReference type="Pfam" id="PF01040">
    <property type="entry name" value="UbiA"/>
    <property type="match status" value="1"/>
</dbReference>
<dbReference type="InterPro" id="IPR044878">
    <property type="entry name" value="UbiA_sf"/>
</dbReference>
<dbReference type="CDD" id="cd13964">
    <property type="entry name" value="PT_UbiA_1"/>
    <property type="match status" value="1"/>
</dbReference>
<dbReference type="NCBIfam" id="NF045897">
    <property type="entry name" value="SCO3242_trans"/>
    <property type="match status" value="1"/>
</dbReference>
<evidence type="ECO:0000256" key="2">
    <source>
        <dbReference type="ARBA" id="ARBA00022692"/>
    </source>
</evidence>
<proteinExistence type="predicted"/>
<dbReference type="Gene3D" id="1.10.357.140">
    <property type="entry name" value="UbiA prenyltransferase"/>
    <property type="match status" value="1"/>
</dbReference>
<gene>
    <name evidence="5" type="ORF">GCM10022399_07720</name>
</gene>
<evidence type="ECO:0000256" key="1">
    <source>
        <dbReference type="ARBA" id="ARBA00004141"/>
    </source>
</evidence>
<evidence type="ECO:0000313" key="6">
    <source>
        <dbReference type="Proteomes" id="UP001501468"/>
    </source>
</evidence>
<comment type="caution">
    <text evidence="5">The sequence shown here is derived from an EMBL/GenBank/DDBJ whole genome shotgun (WGS) entry which is preliminary data.</text>
</comment>
<evidence type="ECO:0000256" key="4">
    <source>
        <dbReference type="ARBA" id="ARBA00023136"/>
    </source>
</evidence>
<evidence type="ECO:0000313" key="5">
    <source>
        <dbReference type="EMBL" id="GAA3693724.1"/>
    </source>
</evidence>
<dbReference type="RefSeq" id="WP_344941761.1">
    <property type="nucleotide sequence ID" value="NZ_BAABDC010000001.1"/>
</dbReference>